<reference evidence="2 5" key="3">
    <citation type="submission" date="2023-07" db="EMBL/GenBank/DDBJ databases">
        <title>Genome content predicts the carbon catabolic preferences of heterotrophic bacteria.</title>
        <authorList>
            <person name="Gralka M."/>
        </authorList>
    </citation>
    <scope>NUCLEOTIDE SEQUENCE [LARGE SCALE GENOMIC DNA]</scope>
    <source>
        <strain evidence="2 5">4G03</strain>
    </source>
</reference>
<dbReference type="AlphaFoldDB" id="A0A2G1BQ95"/>
<keyword evidence="5" id="KW-1185">Reference proteome</keyword>
<evidence type="ECO:0000313" key="5">
    <source>
        <dbReference type="Proteomes" id="UP001242342"/>
    </source>
</evidence>
<dbReference type="Proteomes" id="UP001242342">
    <property type="component" value="Unassembled WGS sequence"/>
</dbReference>
<dbReference type="RefSeq" id="WP_099216597.1">
    <property type="nucleotide sequence ID" value="NZ_JAUYVU010000007.1"/>
</dbReference>
<keyword evidence="1" id="KW-0472">Membrane</keyword>
<keyword evidence="1" id="KW-0812">Transmembrane</keyword>
<gene>
    <name evidence="3" type="ORF">CSC81_15210</name>
    <name evidence="2" type="ORF">Q8W23_09835</name>
</gene>
<keyword evidence="1" id="KW-1133">Transmembrane helix</keyword>
<comment type="caution">
    <text evidence="3">The sequence shown here is derived from an EMBL/GenBank/DDBJ whole genome shotgun (WGS) entry which is preliminary data.</text>
</comment>
<name>A0A2G1BQ95_9FLAO</name>
<dbReference type="EMBL" id="PDUU01000020">
    <property type="protein sequence ID" value="PHN96220.1"/>
    <property type="molecule type" value="Genomic_DNA"/>
</dbReference>
<accession>A0A2G1BQ95</accession>
<sequence length="234" mass="27969">MLKELLRLLYIKLESESENDRKNKTGNFDFFEEQILTQKRFDKYKDYMVKSKTMKNYYEKHVEGRINSSKEPTLQLKNLIAEYLGFDDYLDFESKNPRNGNFSKETSKPINKKHIYIITSSIIVLLLVLSLSYKNVLFMDYNCIVWEKDHYTKAPCYYLNSIDNTIYHIDIDRFKKVTLTKGMEFFTNGKPNFWYGSNKDDKREFFTARGVHPETLKELDPITEYILKKEGFRP</sequence>
<dbReference type="Proteomes" id="UP000222163">
    <property type="component" value="Unassembled WGS sequence"/>
</dbReference>
<organism evidence="3 4">
    <name type="scientific">Tenacibaculum discolor</name>
    <dbReference type="NCBI Taxonomy" id="361581"/>
    <lineage>
        <taxon>Bacteria</taxon>
        <taxon>Pseudomonadati</taxon>
        <taxon>Bacteroidota</taxon>
        <taxon>Flavobacteriia</taxon>
        <taxon>Flavobacteriales</taxon>
        <taxon>Flavobacteriaceae</taxon>
        <taxon>Tenacibaculum</taxon>
    </lineage>
</organism>
<dbReference type="EMBL" id="JAUYVU010000007">
    <property type="protein sequence ID" value="MDP2541770.1"/>
    <property type="molecule type" value="Genomic_DNA"/>
</dbReference>
<evidence type="ECO:0000313" key="3">
    <source>
        <dbReference type="EMBL" id="PHN96220.1"/>
    </source>
</evidence>
<evidence type="ECO:0000313" key="2">
    <source>
        <dbReference type="EMBL" id="MDP2541770.1"/>
    </source>
</evidence>
<reference evidence="3 4" key="1">
    <citation type="journal article" date="2016" name="Nat. Commun.">
        <title>Microbial interactions lead to rapid micro-scale successions on model marine particles.</title>
        <authorList>
            <person name="Datta M.S."/>
            <person name="Sliwerska E."/>
            <person name="Gore J."/>
            <person name="Polz M.F."/>
            <person name="Cordero O.X."/>
        </authorList>
    </citation>
    <scope>NUCLEOTIDE SEQUENCE [LARGE SCALE GENOMIC DNA]</scope>
    <source>
        <strain evidence="3 4">4G03</strain>
    </source>
</reference>
<protein>
    <submittedName>
        <fullName evidence="3">Uncharacterized protein</fullName>
    </submittedName>
</protein>
<evidence type="ECO:0000256" key="1">
    <source>
        <dbReference type="SAM" id="Phobius"/>
    </source>
</evidence>
<proteinExistence type="predicted"/>
<evidence type="ECO:0000313" key="4">
    <source>
        <dbReference type="Proteomes" id="UP000222163"/>
    </source>
</evidence>
<feature type="transmembrane region" description="Helical" evidence="1">
    <location>
        <begin position="114"/>
        <end position="133"/>
    </location>
</feature>
<reference evidence="3" key="2">
    <citation type="submission" date="2017-10" db="EMBL/GenBank/DDBJ databases">
        <authorList>
            <person name="Enke T.N."/>
            <person name="Cordero O.X."/>
        </authorList>
    </citation>
    <scope>NUCLEOTIDE SEQUENCE</scope>
    <source>
        <strain evidence="3">4G03</strain>
    </source>
</reference>